<sequence length="253" mass="28536">MIKIEGEGLVLVEVDGLTKVFKNIRAVDNLSFRVEEGEIYGLLGENGAGKTTTLRMLATMLKPTNGTAIINGRDLIKEPEEIRKEVGILFGGESGLYDRLTARENILYFAELHDMDKKEANKKIDILARKFDMMEFIDRLAAKLSKGMKQKVAILRSIIHDPKVMLFDEPTSGLDVGSVREVHDFIRFCKEEGKTIIFSSHSMSEVEKLCDKIGIIHKGKLIEEGTIEGLKEKYKTDNLEELFMELVGEKIEV</sequence>
<evidence type="ECO:0000256" key="2">
    <source>
        <dbReference type="ARBA" id="ARBA00022448"/>
    </source>
</evidence>
<dbReference type="STRING" id="273068.TTE0410"/>
<dbReference type="EMBL" id="AE008691">
    <property type="protein sequence ID" value="AAM23694.1"/>
    <property type="molecule type" value="Genomic_DNA"/>
</dbReference>
<comment type="similarity">
    <text evidence="1">Belongs to the ABC transporter superfamily.</text>
</comment>
<dbReference type="InterPro" id="IPR003593">
    <property type="entry name" value="AAA+_ATPase"/>
</dbReference>
<dbReference type="eggNOG" id="COG4555">
    <property type="taxonomic scope" value="Bacteria"/>
</dbReference>
<evidence type="ECO:0000313" key="6">
    <source>
        <dbReference type="EMBL" id="AAM23694.1"/>
    </source>
</evidence>
<dbReference type="SMART" id="SM00382">
    <property type="entry name" value="AAA"/>
    <property type="match status" value="1"/>
</dbReference>
<keyword evidence="4" id="KW-0067">ATP-binding</keyword>
<dbReference type="Proteomes" id="UP000000555">
    <property type="component" value="Chromosome"/>
</dbReference>
<keyword evidence="2" id="KW-0813">Transport</keyword>
<gene>
    <name evidence="6" type="primary">CcmA2</name>
    <name evidence="6" type="ordered locus">TTE0410</name>
</gene>
<evidence type="ECO:0000259" key="5">
    <source>
        <dbReference type="PROSITE" id="PS50893"/>
    </source>
</evidence>
<reference evidence="6 7" key="1">
    <citation type="journal article" date="2002" name="Genome Res.">
        <title>A complete sequence of the T. tengcongensis genome.</title>
        <authorList>
            <person name="Bao Q."/>
            <person name="Tian Y."/>
            <person name="Li W."/>
            <person name="Xu Z."/>
            <person name="Xuan Z."/>
            <person name="Hu S."/>
            <person name="Dong W."/>
            <person name="Yang J."/>
            <person name="Chen Y."/>
            <person name="Xue Y."/>
            <person name="Xu Y."/>
            <person name="Lai X."/>
            <person name="Huang L."/>
            <person name="Dong X."/>
            <person name="Ma Y."/>
            <person name="Ling L."/>
            <person name="Tan H."/>
            <person name="Chen R."/>
            <person name="Wang J."/>
            <person name="Yu J."/>
            <person name="Yang H."/>
        </authorList>
    </citation>
    <scope>NUCLEOTIDE SEQUENCE [LARGE SCALE GENOMIC DNA]</scope>
    <source>
        <strain evidence="7">DSM 15242 / JCM 11007 / NBRC 100824 / MB4</strain>
    </source>
</reference>
<dbReference type="GO" id="GO:0005524">
    <property type="term" value="F:ATP binding"/>
    <property type="evidence" value="ECO:0007669"/>
    <property type="project" value="UniProtKB-KW"/>
</dbReference>
<proteinExistence type="inferred from homology"/>
<dbReference type="InterPro" id="IPR003439">
    <property type="entry name" value="ABC_transporter-like_ATP-bd"/>
</dbReference>
<dbReference type="PROSITE" id="PS50893">
    <property type="entry name" value="ABC_TRANSPORTER_2"/>
    <property type="match status" value="1"/>
</dbReference>
<dbReference type="AlphaFoldDB" id="Q8RCL5"/>
<dbReference type="GO" id="GO:0016887">
    <property type="term" value="F:ATP hydrolysis activity"/>
    <property type="evidence" value="ECO:0007669"/>
    <property type="project" value="InterPro"/>
</dbReference>
<keyword evidence="3" id="KW-0547">Nucleotide-binding</keyword>
<dbReference type="HOGENOM" id="CLU_000604_1_2_9"/>
<evidence type="ECO:0000313" key="7">
    <source>
        <dbReference type="Proteomes" id="UP000000555"/>
    </source>
</evidence>
<dbReference type="InterPro" id="IPR050763">
    <property type="entry name" value="ABC_transporter_ATP-binding"/>
</dbReference>
<dbReference type="Pfam" id="PF00005">
    <property type="entry name" value="ABC_tran"/>
    <property type="match status" value="1"/>
</dbReference>
<organism evidence="6 7">
    <name type="scientific">Caldanaerobacter subterraneus subsp. tengcongensis (strain DSM 15242 / JCM 11007 / NBRC 100824 / MB4)</name>
    <name type="common">Thermoanaerobacter tengcongensis</name>
    <dbReference type="NCBI Taxonomy" id="273068"/>
    <lineage>
        <taxon>Bacteria</taxon>
        <taxon>Bacillati</taxon>
        <taxon>Bacillota</taxon>
        <taxon>Clostridia</taxon>
        <taxon>Thermoanaerobacterales</taxon>
        <taxon>Thermoanaerobacteraceae</taxon>
        <taxon>Caldanaerobacter</taxon>
    </lineage>
</organism>
<protein>
    <submittedName>
        <fullName evidence="6">ABC-type multidrug transport system, ATPase component</fullName>
    </submittedName>
</protein>
<name>Q8RCL5_CALS4</name>
<dbReference type="PROSITE" id="PS00211">
    <property type="entry name" value="ABC_TRANSPORTER_1"/>
    <property type="match status" value="1"/>
</dbReference>
<dbReference type="Gene3D" id="3.40.50.300">
    <property type="entry name" value="P-loop containing nucleotide triphosphate hydrolases"/>
    <property type="match status" value="1"/>
</dbReference>
<keyword evidence="7" id="KW-1185">Reference proteome</keyword>
<evidence type="ECO:0000256" key="1">
    <source>
        <dbReference type="ARBA" id="ARBA00005417"/>
    </source>
</evidence>
<dbReference type="PANTHER" id="PTHR42711:SF5">
    <property type="entry name" value="ABC TRANSPORTER ATP-BINDING PROTEIN NATA"/>
    <property type="match status" value="1"/>
</dbReference>
<dbReference type="KEGG" id="tte:TTE0410"/>
<accession>Q8RCL5</accession>
<feature type="domain" description="ABC transporter" evidence="5">
    <location>
        <begin position="12"/>
        <end position="243"/>
    </location>
</feature>
<dbReference type="SUPFAM" id="SSF52540">
    <property type="entry name" value="P-loop containing nucleoside triphosphate hydrolases"/>
    <property type="match status" value="1"/>
</dbReference>
<dbReference type="InterPro" id="IPR027417">
    <property type="entry name" value="P-loop_NTPase"/>
</dbReference>
<dbReference type="PANTHER" id="PTHR42711">
    <property type="entry name" value="ABC TRANSPORTER ATP-BINDING PROTEIN"/>
    <property type="match status" value="1"/>
</dbReference>
<dbReference type="InterPro" id="IPR017871">
    <property type="entry name" value="ABC_transporter-like_CS"/>
</dbReference>
<evidence type="ECO:0000256" key="3">
    <source>
        <dbReference type="ARBA" id="ARBA00022741"/>
    </source>
</evidence>
<evidence type="ECO:0000256" key="4">
    <source>
        <dbReference type="ARBA" id="ARBA00022840"/>
    </source>
</evidence>